<evidence type="ECO:0000313" key="3">
    <source>
        <dbReference type="EMBL" id="EHL18785.1"/>
    </source>
</evidence>
<evidence type="ECO:0000259" key="2">
    <source>
        <dbReference type="Pfam" id="PF16927"/>
    </source>
</evidence>
<dbReference type="Proteomes" id="UP000003379">
    <property type="component" value="Unassembled WGS sequence"/>
</dbReference>
<feature type="transmembrane region" description="Helical" evidence="1">
    <location>
        <begin position="12"/>
        <end position="28"/>
    </location>
</feature>
<feature type="transmembrane region" description="Helical" evidence="1">
    <location>
        <begin position="177"/>
        <end position="196"/>
    </location>
</feature>
<dbReference type="STRING" id="796937.HMPREF9630_01859"/>
<comment type="caution">
    <text evidence="3">The sequence shown here is derived from an EMBL/GenBank/DDBJ whole genome shotgun (WGS) entry which is preliminary data.</text>
</comment>
<protein>
    <recommendedName>
        <fullName evidence="2">Histidine kinase N-terminal 7TM region domain-containing protein</fullName>
    </recommendedName>
</protein>
<dbReference type="EMBL" id="AFZG01000041">
    <property type="protein sequence ID" value="EHL18785.1"/>
    <property type="molecule type" value="Genomic_DNA"/>
</dbReference>
<evidence type="ECO:0000256" key="1">
    <source>
        <dbReference type="SAM" id="Phobius"/>
    </source>
</evidence>
<dbReference type="RefSeq" id="WP_009528693.1">
    <property type="nucleotide sequence ID" value="NZ_JH414597.1"/>
</dbReference>
<accession>G9XEC7</accession>
<feature type="domain" description="Histidine kinase N-terminal 7TM region" evidence="2">
    <location>
        <begin position="50"/>
        <end position="232"/>
    </location>
</feature>
<dbReference type="AlphaFoldDB" id="G9XEC7"/>
<keyword evidence="1" id="KW-0812">Transmembrane</keyword>
<evidence type="ECO:0000313" key="4">
    <source>
        <dbReference type="Proteomes" id="UP000003379"/>
    </source>
</evidence>
<organism evidence="3 4">
    <name type="scientific">Peptoanaerobacter stomatis</name>
    <dbReference type="NCBI Taxonomy" id="796937"/>
    <lineage>
        <taxon>Bacteria</taxon>
        <taxon>Bacillati</taxon>
        <taxon>Bacillota</taxon>
        <taxon>Clostridia</taxon>
        <taxon>Peptostreptococcales</taxon>
        <taxon>Filifactoraceae</taxon>
        <taxon>Peptoanaerobacter</taxon>
    </lineage>
</organism>
<dbReference type="InterPro" id="IPR031621">
    <property type="entry name" value="HisKA_7TM"/>
</dbReference>
<keyword evidence="1" id="KW-1133">Transmembrane helix</keyword>
<reference evidence="3 4" key="1">
    <citation type="submission" date="2011-08" db="EMBL/GenBank/DDBJ databases">
        <title>The Genome Sequence of Eubacteriaceae bacterium CM5.</title>
        <authorList>
            <consortium name="The Broad Institute Genome Sequencing Platform"/>
            <person name="Earl A."/>
            <person name="Ward D."/>
            <person name="Feldgarden M."/>
            <person name="Gevers D."/>
            <person name="Sizova M."/>
            <person name="Hazen A."/>
            <person name="Epstein S."/>
            <person name="Young S.K."/>
            <person name="Zeng Q."/>
            <person name="Gargeya S."/>
            <person name="Fitzgerald M."/>
            <person name="Haas B."/>
            <person name="Abouelleil A."/>
            <person name="Alvarado L."/>
            <person name="Arachchi H.M."/>
            <person name="Berlin A."/>
            <person name="Brown A."/>
            <person name="Chapman S.B."/>
            <person name="Chen Z."/>
            <person name="Dunbar C."/>
            <person name="Freedman E."/>
            <person name="Gearin G."/>
            <person name="Gellesch M."/>
            <person name="Goldberg J."/>
            <person name="Griggs A."/>
            <person name="Gujja S."/>
            <person name="Heiman D."/>
            <person name="Howarth C."/>
            <person name="Larson L."/>
            <person name="Lui A."/>
            <person name="MacDonald P.J.P."/>
            <person name="Montmayeur A."/>
            <person name="Murphy C."/>
            <person name="Neiman D."/>
            <person name="Pearson M."/>
            <person name="Priest M."/>
            <person name="Roberts A."/>
            <person name="Saif S."/>
            <person name="Shea T."/>
            <person name="Shenoy N."/>
            <person name="Sisk P."/>
            <person name="Stolte C."/>
            <person name="Sykes S."/>
            <person name="Wortman J."/>
            <person name="Nusbaum C."/>
            <person name="Birren B."/>
        </authorList>
    </citation>
    <scope>NUCLEOTIDE SEQUENCE [LARGE SCALE GENOMIC DNA]</scope>
    <source>
        <strain evidence="3 4">CM5</strain>
    </source>
</reference>
<name>G9XEC7_9FIRM</name>
<feature type="transmembrane region" description="Helical" evidence="1">
    <location>
        <begin position="208"/>
        <end position="227"/>
    </location>
</feature>
<feature type="transmembrane region" description="Helical" evidence="1">
    <location>
        <begin position="34"/>
        <end position="54"/>
    </location>
</feature>
<feature type="transmembrane region" description="Helical" evidence="1">
    <location>
        <begin position="103"/>
        <end position="123"/>
    </location>
</feature>
<dbReference type="Pfam" id="PF16927">
    <property type="entry name" value="HisKA_7TM"/>
    <property type="match status" value="1"/>
</dbReference>
<proteinExistence type="predicted"/>
<feature type="transmembrane region" description="Helical" evidence="1">
    <location>
        <begin position="135"/>
        <end position="157"/>
    </location>
</feature>
<sequence>MMPKKYKVLRNDCIILFFVILAMLMRYISFDNVFYRSTADVIRPLIYIGMIFLWRESIKRRIFIKSVRFYITSITSLMIFWMILRTMRAIFFDDYFIRRMLWYSYYIPMLFIPLLGLFFGIYLGKSERHKPPEYLKVLWIPAFILCILVLTNDIHQAVFSFGSNKIWTSKDYKYETMYFVVLFFNIIYPVLTLSIIMKKSKLPNKKILILPNIAMFTLIIYIIIYVVNVGQLWIIRDVTVKICLFIMIIIESCIRSGLIQSNDNYEELFNACSVPMKILNEDYETVYNTKADMYIEKKYIKEAIKEPILLNRNIKVNAMPINAGYMVWLDNLSKMNLLLDKLNILKGQLLEKNILLKAEIELEKRKSRVEEKNKIIEKIMSENIPSLAKMNNILENNASLGIEVLKRLCILGAYVKRRCNLLLLSYDNENISSKELEYCIRESMDSISRCNINCNFTSECNEHISIKHVIVLYDLFENVVECMLSTFSDFNVNIFIKNDNLYLSMKLVYNMGNIPLKEYINQVLNNEKFKDMGGVYALDYIENEVHITMCMLK</sequence>
<keyword evidence="1" id="KW-0472">Membrane</keyword>
<feature type="transmembrane region" description="Helical" evidence="1">
    <location>
        <begin position="66"/>
        <end position="83"/>
    </location>
</feature>
<dbReference type="HOGENOM" id="CLU_036063_0_0_9"/>
<gene>
    <name evidence="3" type="ORF">HMPREF9628_00471</name>
</gene>